<dbReference type="Proteomes" id="UP000800094">
    <property type="component" value="Unassembled WGS sequence"/>
</dbReference>
<sequence length="115" mass="12728">MMRPARNGSWLCEDVLGKSCYEWVMKEAVYYATKQEIGNGSETRSIEDKCRRLEDGVRGSFLSSCGNLTGNERGWANVTAIPLTGPNAPEPPSQEQNQSSNCHPTLPKSNDLHVQ</sequence>
<proteinExistence type="predicted"/>
<evidence type="ECO:0000313" key="2">
    <source>
        <dbReference type="EMBL" id="KAF2245298.1"/>
    </source>
</evidence>
<dbReference type="OrthoDB" id="4154404at2759"/>
<evidence type="ECO:0000256" key="1">
    <source>
        <dbReference type="SAM" id="MobiDB-lite"/>
    </source>
</evidence>
<feature type="compositionally biased region" description="Polar residues" evidence="1">
    <location>
        <begin position="93"/>
        <end position="103"/>
    </location>
</feature>
<dbReference type="EMBL" id="ML987200">
    <property type="protein sequence ID" value="KAF2245298.1"/>
    <property type="molecule type" value="Genomic_DNA"/>
</dbReference>
<protein>
    <submittedName>
        <fullName evidence="2">Uncharacterized protein</fullName>
    </submittedName>
</protein>
<accession>A0A6A6I5H5</accession>
<keyword evidence="3" id="KW-1185">Reference proteome</keyword>
<organism evidence="2 3">
    <name type="scientific">Trematosphaeria pertusa</name>
    <dbReference type="NCBI Taxonomy" id="390896"/>
    <lineage>
        <taxon>Eukaryota</taxon>
        <taxon>Fungi</taxon>
        <taxon>Dikarya</taxon>
        <taxon>Ascomycota</taxon>
        <taxon>Pezizomycotina</taxon>
        <taxon>Dothideomycetes</taxon>
        <taxon>Pleosporomycetidae</taxon>
        <taxon>Pleosporales</taxon>
        <taxon>Massarineae</taxon>
        <taxon>Trematosphaeriaceae</taxon>
        <taxon>Trematosphaeria</taxon>
    </lineage>
</organism>
<dbReference type="RefSeq" id="XP_033680302.1">
    <property type="nucleotide sequence ID" value="XM_033833711.1"/>
</dbReference>
<name>A0A6A6I5H5_9PLEO</name>
<dbReference type="GeneID" id="54587041"/>
<dbReference type="AlphaFoldDB" id="A0A6A6I5H5"/>
<evidence type="ECO:0000313" key="3">
    <source>
        <dbReference type="Proteomes" id="UP000800094"/>
    </source>
</evidence>
<feature type="region of interest" description="Disordered" evidence="1">
    <location>
        <begin position="79"/>
        <end position="115"/>
    </location>
</feature>
<gene>
    <name evidence="2" type="ORF">BU26DRAFT_567893</name>
</gene>
<reference evidence="2" key="1">
    <citation type="journal article" date="2020" name="Stud. Mycol.">
        <title>101 Dothideomycetes genomes: a test case for predicting lifestyles and emergence of pathogens.</title>
        <authorList>
            <person name="Haridas S."/>
            <person name="Albert R."/>
            <person name="Binder M."/>
            <person name="Bloem J."/>
            <person name="Labutti K."/>
            <person name="Salamov A."/>
            <person name="Andreopoulos B."/>
            <person name="Baker S."/>
            <person name="Barry K."/>
            <person name="Bills G."/>
            <person name="Bluhm B."/>
            <person name="Cannon C."/>
            <person name="Castanera R."/>
            <person name="Culley D."/>
            <person name="Daum C."/>
            <person name="Ezra D."/>
            <person name="Gonzalez J."/>
            <person name="Henrissat B."/>
            <person name="Kuo A."/>
            <person name="Liang C."/>
            <person name="Lipzen A."/>
            <person name="Lutzoni F."/>
            <person name="Magnuson J."/>
            <person name="Mondo S."/>
            <person name="Nolan M."/>
            <person name="Ohm R."/>
            <person name="Pangilinan J."/>
            <person name="Park H.-J."/>
            <person name="Ramirez L."/>
            <person name="Alfaro M."/>
            <person name="Sun H."/>
            <person name="Tritt A."/>
            <person name="Yoshinaga Y."/>
            <person name="Zwiers L.-H."/>
            <person name="Turgeon B."/>
            <person name="Goodwin S."/>
            <person name="Spatafora J."/>
            <person name="Crous P."/>
            <person name="Grigoriev I."/>
        </authorList>
    </citation>
    <scope>NUCLEOTIDE SEQUENCE</scope>
    <source>
        <strain evidence="2">CBS 122368</strain>
    </source>
</reference>